<reference evidence="1 2" key="1">
    <citation type="submission" date="2019-12" db="EMBL/GenBank/DDBJ databases">
        <title>Sporaefaciens musculi gen. nov., sp. nov., a novel bacterium isolated from the caecum of an obese mouse.</title>
        <authorList>
            <person name="Rasmussen T.S."/>
            <person name="Streidl T."/>
            <person name="Hitch T.C.A."/>
            <person name="Wortmann E."/>
            <person name="Deptula P."/>
            <person name="Hansen M."/>
            <person name="Nielsen D.S."/>
            <person name="Clavel T."/>
            <person name="Vogensen F.K."/>
        </authorList>
    </citation>
    <scope>NUCLEOTIDE SEQUENCE [LARGE SCALE GENOMIC DNA]</scope>
    <source>
        <strain evidence="1 2">WCA-9-b2</strain>
    </source>
</reference>
<keyword evidence="2" id="KW-1185">Reference proteome</keyword>
<accession>A0A7X3SHR7</accession>
<dbReference type="EMBL" id="WUQX01000001">
    <property type="protein sequence ID" value="MXP74652.1"/>
    <property type="molecule type" value="Genomic_DNA"/>
</dbReference>
<evidence type="ECO:0000313" key="2">
    <source>
        <dbReference type="Proteomes" id="UP000460412"/>
    </source>
</evidence>
<sequence length="65" mass="7798">MKEERYNLVLDRYEKNIMFHALNALRSAQIKEERPTDPVDDLIIKVSKAPLKKRKVMQSRNNEER</sequence>
<proteinExistence type="predicted"/>
<evidence type="ECO:0000313" key="1">
    <source>
        <dbReference type="EMBL" id="MXP74652.1"/>
    </source>
</evidence>
<dbReference type="AlphaFoldDB" id="A0A7X3SHR7"/>
<dbReference type="Proteomes" id="UP000460412">
    <property type="component" value="Unassembled WGS sequence"/>
</dbReference>
<gene>
    <name evidence="1" type="ORF">GN277_04450</name>
</gene>
<comment type="caution">
    <text evidence="1">The sequence shown here is derived from an EMBL/GenBank/DDBJ whole genome shotgun (WGS) entry which is preliminary data.</text>
</comment>
<name>A0A7X3SHR7_9FIRM</name>
<dbReference type="RefSeq" id="WP_159750004.1">
    <property type="nucleotide sequence ID" value="NZ_WUQX01000001.1"/>
</dbReference>
<protein>
    <submittedName>
        <fullName evidence="1">Uncharacterized protein</fullName>
    </submittedName>
</protein>
<organism evidence="1 2">
    <name type="scientific">Sporofaciens musculi</name>
    <dbReference type="NCBI Taxonomy" id="2681861"/>
    <lineage>
        <taxon>Bacteria</taxon>
        <taxon>Bacillati</taxon>
        <taxon>Bacillota</taxon>
        <taxon>Clostridia</taxon>
        <taxon>Lachnospirales</taxon>
        <taxon>Lachnospiraceae</taxon>
        <taxon>Sporofaciens</taxon>
    </lineage>
</organism>